<dbReference type="KEGG" id="bgt:106062154"/>
<feature type="region of interest" description="Disordered" evidence="1">
    <location>
        <begin position="209"/>
        <end position="288"/>
    </location>
</feature>
<organism evidence="2 3">
    <name type="scientific">Biomphalaria glabrata</name>
    <name type="common">Bloodfluke planorb</name>
    <name type="synonym">Freshwater snail</name>
    <dbReference type="NCBI Taxonomy" id="6526"/>
    <lineage>
        <taxon>Eukaryota</taxon>
        <taxon>Metazoa</taxon>
        <taxon>Spiralia</taxon>
        <taxon>Lophotrochozoa</taxon>
        <taxon>Mollusca</taxon>
        <taxon>Gastropoda</taxon>
        <taxon>Heterobranchia</taxon>
        <taxon>Euthyneura</taxon>
        <taxon>Panpulmonata</taxon>
        <taxon>Hygrophila</taxon>
        <taxon>Lymnaeoidea</taxon>
        <taxon>Planorbidae</taxon>
        <taxon>Biomphalaria</taxon>
    </lineage>
</organism>
<accession>A0A2C9LID5</accession>
<proteinExistence type="predicted"/>
<dbReference type="Proteomes" id="UP000076420">
    <property type="component" value="Unassembled WGS sequence"/>
</dbReference>
<gene>
    <name evidence="2" type="primary">106062154</name>
</gene>
<reference evidence="2" key="1">
    <citation type="submission" date="2020-05" db="UniProtKB">
        <authorList>
            <consortium name="EnsemblMetazoa"/>
        </authorList>
    </citation>
    <scope>IDENTIFICATION</scope>
    <source>
        <strain evidence="2">BB02</strain>
    </source>
</reference>
<feature type="compositionally biased region" description="Polar residues" evidence="1">
    <location>
        <begin position="367"/>
        <end position="386"/>
    </location>
</feature>
<dbReference type="VEuPathDB" id="VectorBase:BGLB031520"/>
<dbReference type="AlphaFoldDB" id="A0A2C9LID5"/>
<feature type="region of interest" description="Disordered" evidence="1">
    <location>
        <begin position="367"/>
        <end position="399"/>
    </location>
</feature>
<name>A0A2C9LID5_BIOGL</name>
<dbReference type="VEuPathDB" id="VectorBase:BGLAX_046729"/>
<evidence type="ECO:0000256" key="1">
    <source>
        <dbReference type="SAM" id="MobiDB-lite"/>
    </source>
</evidence>
<evidence type="ECO:0000313" key="2">
    <source>
        <dbReference type="EnsemblMetazoa" id="BGLB031520-PA"/>
    </source>
</evidence>
<feature type="region of interest" description="Disordered" evidence="1">
    <location>
        <begin position="65"/>
        <end position="122"/>
    </location>
</feature>
<feature type="region of interest" description="Disordered" evidence="1">
    <location>
        <begin position="558"/>
        <end position="583"/>
    </location>
</feature>
<evidence type="ECO:0000313" key="3">
    <source>
        <dbReference type="Proteomes" id="UP000076420"/>
    </source>
</evidence>
<feature type="compositionally biased region" description="Low complexity" evidence="1">
    <location>
        <begin position="75"/>
        <end position="85"/>
    </location>
</feature>
<feature type="compositionally biased region" description="Basic and acidic residues" evidence="1">
    <location>
        <begin position="272"/>
        <end position="281"/>
    </location>
</feature>
<sequence length="810" mass="90021">MEPQHKKEEKELGNLCVIQSTESLMCRQSQLKTGSIKCSCCSRKAEIKSQVNDQVVLASLSTDEKMRRRYSTPRSLKSSDFTSSSSHERTSPPRTKRHSVPAPAKRPLVQDDDTRMAHNNTRKASDDGCVWKLILPKDDSFRLNITCTKLDGSIEAKSTLHKSVETFMSQSFLANEAGSTQRSAHRFLANEAGSAQSQRNAHRFLANEAGSAQSQRSAHRYLANEAGSAQSQRSAHRYLANEAGSAQSQRSAHRFLANEAGSAQKSAHRFLRNKDKKESNIDKNLGNPKYKNVQRNSEEVMKPHRSPSELTDYKVNESWANLDVFSEPQKLTVPTETVFSGAAVLAGHSFVLRSYFRTHHNYSQMNECSHAQTASTSTDPLSQSMPRRSSRIDKKSSSSKCGAKLKIGLKTMNDIPVGVMSLSADSNDGAATSKSQESGCCLSEPTVHKSPGFYLIEESVDWSFPIQKILSDDNLVCFQGDQTPHFQTCLKHKAMDVTEDSSDLSTNYYKDNCKNKECSVEDSERNLDLPLNQAVELFSILKHKAKRLYATSSGELCPKHTRHKSRRNEFGPGGNDSTSNGSVTVCESRKQRHIALNLCARQPSENESHLSDCYNCSTKSVTSTTPSSSDSVTKLSDASWRSEYSIRSRSCSDTDFLKLVTLKEKSKLDKGDYADDKIGSKGNFVFSKQFKYSANCQPSLEKETLREVLNQEINCPTGSGLFNKHTVQKKMRVNVKAAKRSASLESSLDLYVVEKDLTRDVFIAKKEREPTKVISLEDDLAQGESTSSPKHKMSCSIQLVIVIEGPTNIV</sequence>
<protein>
    <submittedName>
        <fullName evidence="2">Uncharacterized protein</fullName>
    </submittedName>
</protein>
<dbReference type="OrthoDB" id="10302256at2759"/>
<dbReference type="EnsemblMetazoa" id="BGLB031520-RA">
    <property type="protein sequence ID" value="BGLB031520-PA"/>
    <property type="gene ID" value="BGLB031520"/>
</dbReference>